<gene>
    <name evidence="2" type="primary">tsaB</name>
    <name evidence="2" type="ORF">HCR76_03700</name>
</gene>
<feature type="domain" description="Gcp-like" evidence="1">
    <location>
        <begin position="31"/>
        <end position="127"/>
    </location>
</feature>
<dbReference type="RefSeq" id="WP_166988341.1">
    <property type="nucleotide sequence ID" value="NZ_CP061169.1"/>
</dbReference>
<dbReference type="InterPro" id="IPR000905">
    <property type="entry name" value="Gcp-like_dom"/>
</dbReference>
<proteinExistence type="predicted"/>
<evidence type="ECO:0000313" key="2">
    <source>
        <dbReference type="EMBL" id="QPZ39187.1"/>
    </source>
</evidence>
<name>A0ABX6YK71_9MICO</name>
<evidence type="ECO:0000259" key="1">
    <source>
        <dbReference type="Pfam" id="PF00814"/>
    </source>
</evidence>
<dbReference type="Pfam" id="PF00814">
    <property type="entry name" value="TsaD"/>
    <property type="match status" value="1"/>
</dbReference>
<dbReference type="Proteomes" id="UP000662814">
    <property type="component" value="Chromosome"/>
</dbReference>
<dbReference type="InterPro" id="IPR043129">
    <property type="entry name" value="ATPase_NBD"/>
</dbReference>
<protein>
    <submittedName>
        <fullName evidence="2">tRNA (Adenosine(37)-N6)-threonylcarbamoyltransferase complex dimerization subunit type 1 TsaB</fullName>
    </submittedName>
</protein>
<evidence type="ECO:0000313" key="3">
    <source>
        <dbReference type="Proteomes" id="UP000662814"/>
    </source>
</evidence>
<reference evidence="2 3" key="1">
    <citation type="submission" date="2020-12" db="EMBL/GenBank/DDBJ databases">
        <title>Microbacterium sp. HY060.</title>
        <authorList>
            <person name="Zhou J."/>
        </authorList>
    </citation>
    <scope>NUCLEOTIDE SEQUENCE [LARGE SCALE GENOMIC DNA]</scope>
    <source>
        <strain evidence="2 3">HY60</strain>
    </source>
</reference>
<organism evidence="2 3">
    <name type="scientific">Paramicrobacterium chengjingii</name>
    <dbReference type="NCBI Taxonomy" id="2769067"/>
    <lineage>
        <taxon>Bacteria</taxon>
        <taxon>Bacillati</taxon>
        <taxon>Actinomycetota</taxon>
        <taxon>Actinomycetes</taxon>
        <taxon>Micrococcales</taxon>
        <taxon>Microbacteriaceae</taxon>
        <taxon>Paramicrobacterium</taxon>
    </lineage>
</organism>
<dbReference type="EMBL" id="CP061169">
    <property type="protein sequence ID" value="QPZ39187.1"/>
    <property type="molecule type" value="Genomic_DNA"/>
</dbReference>
<accession>A0ABX6YK71</accession>
<dbReference type="InterPro" id="IPR022496">
    <property type="entry name" value="T6A_TsaB"/>
</dbReference>
<dbReference type="NCBIfam" id="TIGR03725">
    <property type="entry name" value="T6A_YeaZ"/>
    <property type="match status" value="1"/>
</dbReference>
<sequence length="205" mass="21275">MLLAIDSSLGTSAAVVDHDRGIIAERSHHDTRSHAEVVGSLIRDVLTESGVAPAELSGVVAGMGPGPFTGLRIGIAAARAFAFGAEKHVVPIVSHDAIALEWYVGGGEGELLVVTDARRREIYCTRYSGTDAAGLPVRVDEPALAKSDSIVVGAATRVDSDRVSAGHLGMVAELTWAAGLPFAADEPLYLRSPDVSPSPGKRVTS</sequence>
<dbReference type="Gene3D" id="3.30.420.40">
    <property type="match status" value="2"/>
</dbReference>
<dbReference type="SUPFAM" id="SSF53067">
    <property type="entry name" value="Actin-like ATPase domain"/>
    <property type="match status" value="2"/>
</dbReference>
<keyword evidence="3" id="KW-1185">Reference proteome</keyword>